<sequence length="283" mass="32017">MGDPQDKQFEEAKARYLIPGGSVERDRLRVQHEWIKGTAGGLIKAPLDLTARGMKVLDSATADGFWIHDVRLILPEETEYVGFDIATELFPPPETLPPTVSLVPQSVTESFPPAWEGSFDLVNQRLLFAFFQRQEINQIVKRLVACLKPGGWIQFFEYDHYTMVTDPQATTYMLFYKFAEQKVRNLNVKSDILAALKDAGCENIQSQCLEMVAGNAHADREQGMRGRRVSRVLFHSFGSLVKLEDVGLSEDRRPGLAGELERDMDMYKTGVAGNFIWAQKKRT</sequence>
<dbReference type="OMA" id="RVQHEWI"/>
<dbReference type="STRING" id="554155.C5FMV8"/>
<dbReference type="GO" id="GO:0008168">
    <property type="term" value="F:methyltransferase activity"/>
    <property type="evidence" value="ECO:0007669"/>
    <property type="project" value="UniProtKB-KW"/>
</dbReference>
<dbReference type="InterPro" id="IPR029063">
    <property type="entry name" value="SAM-dependent_MTases_sf"/>
</dbReference>
<keyword evidence="1" id="KW-0808">Transferase</keyword>
<dbReference type="HOGENOM" id="CLU_010595_9_3_1"/>
<accession>C5FMV8</accession>
<dbReference type="OrthoDB" id="184880at2759"/>
<keyword evidence="1" id="KW-0489">Methyltransferase</keyword>
<protein>
    <submittedName>
        <fullName evidence="1">Methyltransferase</fullName>
    </submittedName>
</protein>
<dbReference type="RefSeq" id="XP_002846276.1">
    <property type="nucleotide sequence ID" value="XM_002846230.1"/>
</dbReference>
<dbReference type="AlphaFoldDB" id="C5FMV8"/>
<evidence type="ECO:0000313" key="1">
    <source>
        <dbReference type="EMBL" id="EEQ31194.1"/>
    </source>
</evidence>
<organism evidence="1 2">
    <name type="scientific">Arthroderma otae (strain ATCC MYA-4605 / CBS 113480)</name>
    <name type="common">Microsporum canis</name>
    <dbReference type="NCBI Taxonomy" id="554155"/>
    <lineage>
        <taxon>Eukaryota</taxon>
        <taxon>Fungi</taxon>
        <taxon>Dikarya</taxon>
        <taxon>Ascomycota</taxon>
        <taxon>Pezizomycotina</taxon>
        <taxon>Eurotiomycetes</taxon>
        <taxon>Eurotiomycetidae</taxon>
        <taxon>Onygenales</taxon>
        <taxon>Arthrodermataceae</taxon>
        <taxon>Microsporum</taxon>
    </lineage>
</organism>
<dbReference type="eggNOG" id="ENOG502SPBH">
    <property type="taxonomic scope" value="Eukaryota"/>
</dbReference>
<evidence type="ECO:0000313" key="2">
    <source>
        <dbReference type="Proteomes" id="UP000002035"/>
    </source>
</evidence>
<name>C5FMV8_ARTOC</name>
<dbReference type="GeneID" id="9226190"/>
<dbReference type="Proteomes" id="UP000002035">
    <property type="component" value="Unassembled WGS sequence"/>
</dbReference>
<dbReference type="VEuPathDB" id="FungiDB:MCYG_04013"/>
<keyword evidence="2" id="KW-1185">Reference proteome</keyword>
<dbReference type="Gene3D" id="3.40.50.150">
    <property type="entry name" value="Vaccinia Virus protein VP39"/>
    <property type="match status" value="1"/>
</dbReference>
<reference evidence="2" key="1">
    <citation type="journal article" date="2012" name="MBio">
        <title>Comparative genome analysis of Trichophyton rubrum and related dermatophytes reveals candidate genes involved in infection.</title>
        <authorList>
            <person name="Martinez D.A."/>
            <person name="Oliver B.G."/>
            <person name="Graeser Y."/>
            <person name="Goldberg J.M."/>
            <person name="Li W."/>
            <person name="Martinez-Rossi N.M."/>
            <person name="Monod M."/>
            <person name="Shelest E."/>
            <person name="Barton R.C."/>
            <person name="Birch E."/>
            <person name="Brakhage A.A."/>
            <person name="Chen Z."/>
            <person name="Gurr S.J."/>
            <person name="Heiman D."/>
            <person name="Heitman J."/>
            <person name="Kosti I."/>
            <person name="Rossi A."/>
            <person name="Saif S."/>
            <person name="Samalova M."/>
            <person name="Saunders C.W."/>
            <person name="Shea T."/>
            <person name="Summerbell R.C."/>
            <person name="Xu J."/>
            <person name="Young S."/>
            <person name="Zeng Q."/>
            <person name="Birren B.W."/>
            <person name="Cuomo C.A."/>
            <person name="White T.C."/>
        </authorList>
    </citation>
    <scope>NUCLEOTIDE SEQUENCE [LARGE SCALE GENOMIC DNA]</scope>
    <source>
        <strain evidence="2">ATCC MYA-4605 / CBS 113480</strain>
    </source>
</reference>
<proteinExistence type="predicted"/>
<dbReference type="GO" id="GO:0032259">
    <property type="term" value="P:methylation"/>
    <property type="evidence" value="ECO:0007669"/>
    <property type="project" value="UniProtKB-KW"/>
</dbReference>
<dbReference type="EMBL" id="DS995704">
    <property type="protein sequence ID" value="EEQ31194.1"/>
    <property type="molecule type" value="Genomic_DNA"/>
</dbReference>
<gene>
    <name evidence="1" type="ORF">MCYG_04013</name>
</gene>
<dbReference type="SUPFAM" id="SSF53335">
    <property type="entry name" value="S-adenosyl-L-methionine-dependent methyltransferases"/>
    <property type="match status" value="1"/>
</dbReference>